<feature type="domain" description="AMP-dependent synthetase/ligase" evidence="1">
    <location>
        <begin position="25"/>
        <end position="369"/>
    </location>
</feature>
<name>C7PXP4_CATAD</name>
<dbReference type="InterPro" id="IPR042099">
    <property type="entry name" value="ANL_N_sf"/>
</dbReference>
<evidence type="ECO:0000259" key="2">
    <source>
        <dbReference type="Pfam" id="PF13193"/>
    </source>
</evidence>
<dbReference type="PANTHER" id="PTHR43767:SF1">
    <property type="entry name" value="NONRIBOSOMAL PEPTIDE SYNTHASE PES1 (EUROFUNG)-RELATED"/>
    <property type="match status" value="1"/>
</dbReference>
<keyword evidence="4" id="KW-1185">Reference proteome</keyword>
<dbReference type="InterPro" id="IPR020845">
    <property type="entry name" value="AMP-binding_CS"/>
</dbReference>
<keyword evidence="3" id="KW-0436">Ligase</keyword>
<organism evidence="3 4">
    <name type="scientific">Catenulispora acidiphila (strain DSM 44928 / JCM 14897 / NBRC 102108 / NRRL B-24433 / ID139908)</name>
    <dbReference type="NCBI Taxonomy" id="479433"/>
    <lineage>
        <taxon>Bacteria</taxon>
        <taxon>Bacillati</taxon>
        <taxon>Actinomycetota</taxon>
        <taxon>Actinomycetes</taxon>
        <taxon>Catenulisporales</taxon>
        <taxon>Catenulisporaceae</taxon>
        <taxon>Catenulispora</taxon>
    </lineage>
</organism>
<dbReference type="PROSITE" id="PS00455">
    <property type="entry name" value="AMP_BINDING"/>
    <property type="match status" value="1"/>
</dbReference>
<dbReference type="AlphaFoldDB" id="C7PXP4"/>
<dbReference type="GO" id="GO:0016878">
    <property type="term" value="F:acid-thiol ligase activity"/>
    <property type="evidence" value="ECO:0007669"/>
    <property type="project" value="UniProtKB-ARBA"/>
</dbReference>
<dbReference type="Proteomes" id="UP000000851">
    <property type="component" value="Chromosome"/>
</dbReference>
<proteinExistence type="predicted"/>
<dbReference type="Pfam" id="PF13193">
    <property type="entry name" value="AMP-binding_C"/>
    <property type="match status" value="1"/>
</dbReference>
<dbReference type="InterPro" id="IPR045851">
    <property type="entry name" value="AMP-bd_C_sf"/>
</dbReference>
<accession>C7PXP4</accession>
<dbReference type="KEGG" id="cai:Caci_2579"/>
<gene>
    <name evidence="3" type="ordered locus">Caci_2579</name>
</gene>
<dbReference type="eggNOG" id="COG0318">
    <property type="taxonomic scope" value="Bacteria"/>
</dbReference>
<dbReference type="Pfam" id="PF00501">
    <property type="entry name" value="AMP-binding"/>
    <property type="match status" value="1"/>
</dbReference>
<dbReference type="InParanoid" id="C7PXP4"/>
<dbReference type="HOGENOM" id="CLU_000022_59_11_11"/>
<feature type="domain" description="AMP-binding enzyme C-terminal" evidence="2">
    <location>
        <begin position="419"/>
        <end position="493"/>
    </location>
</feature>
<evidence type="ECO:0000259" key="1">
    <source>
        <dbReference type="Pfam" id="PF00501"/>
    </source>
</evidence>
<dbReference type="PANTHER" id="PTHR43767">
    <property type="entry name" value="LONG-CHAIN-FATTY-ACID--COA LIGASE"/>
    <property type="match status" value="1"/>
</dbReference>
<reference evidence="3 4" key="1">
    <citation type="journal article" date="2009" name="Stand. Genomic Sci.">
        <title>Complete genome sequence of Catenulispora acidiphila type strain (ID 139908).</title>
        <authorList>
            <person name="Copeland A."/>
            <person name="Lapidus A."/>
            <person name="Glavina Del Rio T."/>
            <person name="Nolan M."/>
            <person name="Lucas S."/>
            <person name="Chen F."/>
            <person name="Tice H."/>
            <person name="Cheng J.F."/>
            <person name="Bruce D."/>
            <person name="Goodwin L."/>
            <person name="Pitluck S."/>
            <person name="Mikhailova N."/>
            <person name="Pati A."/>
            <person name="Ivanova N."/>
            <person name="Mavromatis K."/>
            <person name="Chen A."/>
            <person name="Palaniappan K."/>
            <person name="Chain P."/>
            <person name="Land M."/>
            <person name="Hauser L."/>
            <person name="Chang Y.J."/>
            <person name="Jeffries C.D."/>
            <person name="Chertkov O."/>
            <person name="Brettin T."/>
            <person name="Detter J.C."/>
            <person name="Han C."/>
            <person name="Ali Z."/>
            <person name="Tindall B.J."/>
            <person name="Goker M."/>
            <person name="Bristow J."/>
            <person name="Eisen J.A."/>
            <person name="Markowitz V."/>
            <person name="Hugenholtz P."/>
            <person name="Kyrpides N.C."/>
            <person name="Klenk H.P."/>
        </authorList>
    </citation>
    <scope>NUCLEOTIDE SEQUENCE [LARGE SCALE GENOMIC DNA]</scope>
    <source>
        <strain evidence="4">DSM 44928 / JCM 14897 / NBRC 102108 / NRRL B-24433 / ID139908</strain>
    </source>
</reference>
<dbReference type="InterPro" id="IPR025110">
    <property type="entry name" value="AMP-bd_C"/>
</dbReference>
<dbReference type="EMBL" id="CP001700">
    <property type="protein sequence ID" value="ACU71497.1"/>
    <property type="molecule type" value="Genomic_DNA"/>
</dbReference>
<evidence type="ECO:0000313" key="3">
    <source>
        <dbReference type="EMBL" id="ACU71497.1"/>
    </source>
</evidence>
<dbReference type="RefSeq" id="WP_012786790.1">
    <property type="nucleotide sequence ID" value="NC_013131.1"/>
</dbReference>
<dbReference type="Gene3D" id="3.40.50.12780">
    <property type="entry name" value="N-terminal domain of ligase-like"/>
    <property type="match status" value="1"/>
</dbReference>
<dbReference type="STRING" id="479433.Caci_2579"/>
<dbReference type="Gene3D" id="3.30.300.30">
    <property type="match status" value="1"/>
</dbReference>
<dbReference type="InterPro" id="IPR050237">
    <property type="entry name" value="ATP-dep_AMP-bd_enzyme"/>
</dbReference>
<evidence type="ECO:0000313" key="4">
    <source>
        <dbReference type="Proteomes" id="UP000000851"/>
    </source>
</evidence>
<protein>
    <submittedName>
        <fullName evidence="3">AMP-dependent synthetase and ligase</fullName>
    </submittedName>
</protein>
<sequence>MKSSDSLTASRAQTADAVTLPELIEARADRDPERVALCVDGRDELTMGGWLSRARPVAAGLLGHAVRPGDRVGLLFADSAWLDYAVAALGVYLAGGAVVGMSARLGSAELTQRLSAVGAAGLIHGTGIDVPTGQGWSAPLPDLAAGSGSGPLSSRPAIAPDDLVEIIHTSGTTGPAKAVAVTHANLTFGRNAAMDQVAGPAGGVLTPVPLGTNACHSAILAALTSAATVHVLRRPDARSAAEAVARFQLPAAILPAPLARAMVAQGLAEQYLSGLRTLMLGSAPVHTVTANRLRALLPDTAVSIGYGSTEAAPAFTQLPSQDFEKHPGSLGLPRPGAEVRIVGPDGARAEPGSVGEIWLRCPGPQRSYYGRPMDDTFQDGWTRMGDLGSVGGDGYLSFFDRAADAVRAADGRLISTYSIEDALLEHPEVADAAAVADRSGPPGAVAAFVQPRTPGTPLPPDRLRGFLADRLSSAEVPARIVAVGELPRGPLGKVLKRRLGVAN</sequence>
<dbReference type="SUPFAM" id="SSF56801">
    <property type="entry name" value="Acetyl-CoA synthetase-like"/>
    <property type="match status" value="1"/>
</dbReference>
<dbReference type="InterPro" id="IPR000873">
    <property type="entry name" value="AMP-dep_synth/lig_dom"/>
</dbReference>
<dbReference type="OrthoDB" id="3501794at2"/>